<sequence length="272" mass="30593">MTELMLNSYEKLAEILNKIPNGYVKTDDGTHLRVLQWIFTPDEAELASKMKLMGETVDELASRLDLPIKGLVGKLETMVTKGQIHAWDSSTGRRYALIPFIVGIYEEQLNRMDSKFAQLVEEYLQKQHAGGLFDTEPPIFRVIPVNRAIKPELSIYPFEEAEQILKQAKSWGVRECVCKKQQALLDKPCKYPTSVCLIFASKENAFENSKLTRATTKEQALDLLCQAEEAGLVHCSMNVQTGHNYICNCCTCCCAVVKGLTERGQPLAFVHS</sequence>
<gene>
    <name evidence="1" type="ORF">S12H4_19343</name>
</gene>
<comment type="caution">
    <text evidence="1">The sequence shown here is derived from an EMBL/GenBank/DDBJ whole genome shotgun (WGS) entry which is preliminary data.</text>
</comment>
<dbReference type="AlphaFoldDB" id="X1SVR2"/>
<dbReference type="EMBL" id="BARW01009665">
    <property type="protein sequence ID" value="GAI83226.1"/>
    <property type="molecule type" value="Genomic_DNA"/>
</dbReference>
<name>X1SVR2_9ZZZZ</name>
<proteinExistence type="predicted"/>
<evidence type="ECO:0008006" key="2">
    <source>
        <dbReference type="Google" id="ProtNLM"/>
    </source>
</evidence>
<evidence type="ECO:0000313" key="1">
    <source>
        <dbReference type="EMBL" id="GAI83226.1"/>
    </source>
</evidence>
<protein>
    <recommendedName>
        <fullName evidence="2">4Fe-4S ferredoxin-type domain-containing protein</fullName>
    </recommendedName>
</protein>
<accession>X1SVR2</accession>
<organism evidence="1">
    <name type="scientific">marine sediment metagenome</name>
    <dbReference type="NCBI Taxonomy" id="412755"/>
    <lineage>
        <taxon>unclassified sequences</taxon>
        <taxon>metagenomes</taxon>
        <taxon>ecological metagenomes</taxon>
    </lineage>
</organism>
<feature type="non-terminal residue" evidence="1">
    <location>
        <position position="272"/>
    </location>
</feature>
<reference evidence="1" key="1">
    <citation type="journal article" date="2014" name="Front. Microbiol.">
        <title>High frequency of phylogenetically diverse reductive dehalogenase-homologous genes in deep subseafloor sedimentary metagenomes.</title>
        <authorList>
            <person name="Kawai M."/>
            <person name="Futagami T."/>
            <person name="Toyoda A."/>
            <person name="Takaki Y."/>
            <person name="Nishi S."/>
            <person name="Hori S."/>
            <person name="Arai W."/>
            <person name="Tsubouchi T."/>
            <person name="Morono Y."/>
            <person name="Uchiyama I."/>
            <person name="Ito T."/>
            <person name="Fujiyama A."/>
            <person name="Inagaki F."/>
            <person name="Takami H."/>
        </authorList>
    </citation>
    <scope>NUCLEOTIDE SEQUENCE</scope>
    <source>
        <strain evidence="1">Expedition CK06-06</strain>
    </source>
</reference>